<feature type="non-terminal residue" evidence="1">
    <location>
        <position position="1"/>
    </location>
</feature>
<proteinExistence type="predicted"/>
<dbReference type="EMBL" id="JABWDY010007240">
    <property type="protein sequence ID" value="KAF5203113.1"/>
    <property type="molecule type" value="Genomic_DNA"/>
</dbReference>
<dbReference type="AlphaFoldDB" id="A0A7J6X185"/>
<evidence type="ECO:0000313" key="2">
    <source>
        <dbReference type="Proteomes" id="UP000554482"/>
    </source>
</evidence>
<protein>
    <submittedName>
        <fullName evidence="1">Phosphoglycolate phosphatase</fullName>
    </submittedName>
</protein>
<gene>
    <name evidence="1" type="ORF">FRX31_007300</name>
</gene>
<accession>A0A7J6X185</accession>
<dbReference type="Proteomes" id="UP000554482">
    <property type="component" value="Unassembled WGS sequence"/>
</dbReference>
<comment type="caution">
    <text evidence="1">The sequence shown here is derived from an EMBL/GenBank/DDBJ whole genome shotgun (WGS) entry which is preliminary data.</text>
</comment>
<keyword evidence="2" id="KW-1185">Reference proteome</keyword>
<evidence type="ECO:0000313" key="1">
    <source>
        <dbReference type="EMBL" id="KAF5203113.1"/>
    </source>
</evidence>
<organism evidence="1 2">
    <name type="scientific">Thalictrum thalictroides</name>
    <name type="common">Rue-anemone</name>
    <name type="synonym">Anemone thalictroides</name>
    <dbReference type="NCBI Taxonomy" id="46969"/>
    <lineage>
        <taxon>Eukaryota</taxon>
        <taxon>Viridiplantae</taxon>
        <taxon>Streptophyta</taxon>
        <taxon>Embryophyta</taxon>
        <taxon>Tracheophyta</taxon>
        <taxon>Spermatophyta</taxon>
        <taxon>Magnoliopsida</taxon>
        <taxon>Ranunculales</taxon>
        <taxon>Ranunculaceae</taxon>
        <taxon>Thalictroideae</taxon>
        <taxon>Thalictrum</taxon>
    </lineage>
</organism>
<name>A0A7J6X185_THATH</name>
<sequence length="72" mass="8382">VCYMERLYKHMEGVAKTLELISSQEEIFSSSFAAAMFLKINGYPQDKQVYVLVEEGLLKSWSWRDTLVLMTQ</sequence>
<reference evidence="1 2" key="1">
    <citation type="submission" date="2020-06" db="EMBL/GenBank/DDBJ databases">
        <title>Transcriptomic and genomic resources for Thalictrum thalictroides and T. hernandezii: Facilitating candidate gene discovery in an emerging model plant lineage.</title>
        <authorList>
            <person name="Arias T."/>
            <person name="Riano-Pachon D.M."/>
            <person name="Di Stilio V.S."/>
        </authorList>
    </citation>
    <scope>NUCLEOTIDE SEQUENCE [LARGE SCALE GENOMIC DNA]</scope>
    <source>
        <strain evidence="2">cv. WT478/WT964</strain>
        <tissue evidence="1">Leaves</tissue>
    </source>
</reference>